<dbReference type="RefSeq" id="WP_146394810.1">
    <property type="nucleotide sequence ID" value="NZ_SJPJ01000001.1"/>
</dbReference>
<dbReference type="AlphaFoldDB" id="A0A5C5YYI6"/>
<accession>A0A5C5YYI6</accession>
<comment type="caution">
    <text evidence="1">The sequence shown here is derived from an EMBL/GenBank/DDBJ whole genome shotgun (WGS) entry which is preliminary data.</text>
</comment>
<evidence type="ECO:0000313" key="1">
    <source>
        <dbReference type="EMBL" id="TWT79637.1"/>
    </source>
</evidence>
<dbReference type="EMBL" id="SJPJ01000001">
    <property type="protein sequence ID" value="TWT79637.1"/>
    <property type="molecule type" value="Genomic_DNA"/>
</dbReference>
<evidence type="ECO:0000313" key="2">
    <source>
        <dbReference type="Proteomes" id="UP000315010"/>
    </source>
</evidence>
<name>A0A5C5YYI6_9BACT</name>
<sequence length="116" mass="13060">MTADSEFERLRTKLIDQGLTGGDSLPVLARSAEDPGQQYFAELKLDLKRLFDLLGDSRTIDRELAAALFGIGHHAYVNYEASINHGREFRDTLIDPDLIDLEMAVDSIFTCEWVTL</sequence>
<protein>
    <submittedName>
        <fullName evidence="1">Uncharacterized protein</fullName>
    </submittedName>
</protein>
<dbReference type="Proteomes" id="UP000315010">
    <property type="component" value="Unassembled WGS sequence"/>
</dbReference>
<organism evidence="1 2">
    <name type="scientific">Novipirellula herctigrandis</name>
    <dbReference type="NCBI Taxonomy" id="2527986"/>
    <lineage>
        <taxon>Bacteria</taxon>
        <taxon>Pseudomonadati</taxon>
        <taxon>Planctomycetota</taxon>
        <taxon>Planctomycetia</taxon>
        <taxon>Pirellulales</taxon>
        <taxon>Pirellulaceae</taxon>
        <taxon>Novipirellula</taxon>
    </lineage>
</organism>
<proteinExistence type="predicted"/>
<keyword evidence="2" id="KW-1185">Reference proteome</keyword>
<reference evidence="1 2" key="1">
    <citation type="submission" date="2019-02" db="EMBL/GenBank/DDBJ databases">
        <title>Deep-cultivation of Planctomycetes and their phenomic and genomic characterization uncovers novel biology.</title>
        <authorList>
            <person name="Wiegand S."/>
            <person name="Jogler M."/>
            <person name="Boedeker C."/>
            <person name="Pinto D."/>
            <person name="Vollmers J."/>
            <person name="Rivas-Marin E."/>
            <person name="Kohn T."/>
            <person name="Peeters S.H."/>
            <person name="Heuer A."/>
            <person name="Rast P."/>
            <person name="Oberbeckmann S."/>
            <person name="Bunk B."/>
            <person name="Jeske O."/>
            <person name="Meyerdierks A."/>
            <person name="Storesund J.E."/>
            <person name="Kallscheuer N."/>
            <person name="Luecker S."/>
            <person name="Lage O.M."/>
            <person name="Pohl T."/>
            <person name="Merkel B.J."/>
            <person name="Hornburger P."/>
            <person name="Mueller R.-W."/>
            <person name="Bruemmer F."/>
            <person name="Labrenz M."/>
            <person name="Spormann A.M."/>
            <person name="Op Den Camp H."/>
            <person name="Overmann J."/>
            <person name="Amann R."/>
            <person name="Jetten M.S.M."/>
            <person name="Mascher T."/>
            <person name="Medema M.H."/>
            <person name="Devos D.P."/>
            <person name="Kaster A.-K."/>
            <person name="Ovreas L."/>
            <person name="Rohde M."/>
            <person name="Galperin M.Y."/>
            <person name="Jogler C."/>
        </authorList>
    </citation>
    <scope>NUCLEOTIDE SEQUENCE [LARGE SCALE GENOMIC DNA]</scope>
    <source>
        <strain evidence="1 2">CA13</strain>
    </source>
</reference>
<gene>
    <name evidence="1" type="ORF">CA13_10410</name>
</gene>
<dbReference type="OrthoDB" id="9889491at2"/>